<reference evidence="2 3" key="1">
    <citation type="submission" date="2020-04" db="EMBL/GenBank/DDBJ databases">
        <authorList>
            <person name="Wallbank WR R."/>
            <person name="Pardo Diaz C."/>
            <person name="Kozak K."/>
            <person name="Martin S."/>
            <person name="Jiggins C."/>
            <person name="Moest M."/>
            <person name="Warren A I."/>
            <person name="Byers J.R.P. K."/>
            <person name="Montejo-Kovacevich G."/>
            <person name="Yen C E."/>
        </authorList>
    </citation>
    <scope>NUCLEOTIDE SEQUENCE [LARGE SCALE GENOMIC DNA]</scope>
</reference>
<accession>A0A8S0YXR1</accession>
<dbReference type="AlphaFoldDB" id="A0A8S0YXR1"/>
<feature type="region of interest" description="Disordered" evidence="1">
    <location>
        <begin position="17"/>
        <end position="66"/>
    </location>
</feature>
<feature type="compositionally biased region" description="Low complexity" evidence="1">
    <location>
        <begin position="45"/>
        <end position="58"/>
    </location>
</feature>
<dbReference type="OrthoDB" id="2501249at2759"/>
<proteinExistence type="predicted"/>
<gene>
    <name evidence="2" type="ORF">APLA_LOCUS1925</name>
</gene>
<comment type="caution">
    <text evidence="2">The sequence shown here is derived from an EMBL/GenBank/DDBJ whole genome shotgun (WGS) entry which is preliminary data.</text>
</comment>
<evidence type="ECO:0000313" key="3">
    <source>
        <dbReference type="Proteomes" id="UP000494256"/>
    </source>
</evidence>
<dbReference type="Proteomes" id="UP000494256">
    <property type="component" value="Unassembled WGS sequence"/>
</dbReference>
<evidence type="ECO:0000313" key="2">
    <source>
        <dbReference type="EMBL" id="CAB3224380.1"/>
    </source>
</evidence>
<name>A0A8S0YXR1_ARCPL</name>
<sequence length="110" mass="11939">MMADGLHILPELFSRISAPARPPARAAEPAPTQPAPPRADRRPRLLLPALGVAPPGARSGPSALRPALRPAFAMRPRRGRPQNIYHMSVSMYASISMVHHILMCCVCTED</sequence>
<protein>
    <submittedName>
        <fullName evidence="2">Uncharacterized protein</fullName>
    </submittedName>
</protein>
<evidence type="ECO:0000256" key="1">
    <source>
        <dbReference type="SAM" id="MobiDB-lite"/>
    </source>
</evidence>
<dbReference type="EMBL" id="CADEBD010000171">
    <property type="protein sequence ID" value="CAB3224380.1"/>
    <property type="molecule type" value="Genomic_DNA"/>
</dbReference>
<organism evidence="2 3">
    <name type="scientific">Arctia plantaginis</name>
    <name type="common">Wood tiger moth</name>
    <name type="synonym">Phalaena plantaginis</name>
    <dbReference type="NCBI Taxonomy" id="874455"/>
    <lineage>
        <taxon>Eukaryota</taxon>
        <taxon>Metazoa</taxon>
        <taxon>Ecdysozoa</taxon>
        <taxon>Arthropoda</taxon>
        <taxon>Hexapoda</taxon>
        <taxon>Insecta</taxon>
        <taxon>Pterygota</taxon>
        <taxon>Neoptera</taxon>
        <taxon>Endopterygota</taxon>
        <taxon>Lepidoptera</taxon>
        <taxon>Glossata</taxon>
        <taxon>Ditrysia</taxon>
        <taxon>Noctuoidea</taxon>
        <taxon>Erebidae</taxon>
        <taxon>Arctiinae</taxon>
        <taxon>Arctia</taxon>
    </lineage>
</organism>